<sequence>MVIISGGDEYSPFTSKFYSKEALAEYLGDSVNENEPVLEYLFEKYNRATPRDVRRYDIIFYGVTGYTGKLVLEYLRDVYAKKPTEFTFALGGRTESKVAAAQDAILKGTPFADAPIVTAQLDKPYTVKQLVNSCRTVVNLAGPFMTTGGEVLAEACVIYECDYCDVNGELPYTYNLTRLHDRARHNRVRLVPNSAFAGGFADIAAFAAVRKLKEKHNKPARSCTGYIEQSISELAGPSGGTLATRAAMANAPDSVKQIMADPFGLGGRVSGNRPEDSDKTLSTVAKDEVGWLAPFNYAFLDTRVVRRANVMHQLMGGGLYGPVFNHQEYILCPTEEIAQEIKKRAGSTKKEEEDLKAKGRYFAQGQGPSMEEMKGSWIRYTTVARTEDKEQVKLVFNFDVEAYYATAQITTEVAICLAMARDQLPYAGKGGVLSPSVACGQMLVDRLLANGMSVSVE</sequence>
<reference evidence="1" key="1">
    <citation type="submission" date="2021-01" db="EMBL/GenBank/DDBJ databases">
        <authorList>
            <person name="Corre E."/>
            <person name="Pelletier E."/>
            <person name="Niang G."/>
            <person name="Scheremetjew M."/>
            <person name="Finn R."/>
            <person name="Kale V."/>
            <person name="Holt S."/>
            <person name="Cochrane G."/>
            <person name="Meng A."/>
            <person name="Brown T."/>
            <person name="Cohen L."/>
        </authorList>
    </citation>
    <scope>NUCLEOTIDE SEQUENCE</scope>
    <source>
        <strain evidence="1">CCMP1594</strain>
    </source>
</reference>
<name>A0A7S4FZA0_9EUGL</name>
<dbReference type="AlphaFoldDB" id="A0A7S4FZA0"/>
<dbReference type="SUPFAM" id="SSF51735">
    <property type="entry name" value="NAD(P)-binding Rossmann-fold domains"/>
    <property type="match status" value="1"/>
</dbReference>
<organism evidence="1">
    <name type="scientific">Eutreptiella gymnastica</name>
    <dbReference type="NCBI Taxonomy" id="73025"/>
    <lineage>
        <taxon>Eukaryota</taxon>
        <taxon>Discoba</taxon>
        <taxon>Euglenozoa</taxon>
        <taxon>Euglenida</taxon>
        <taxon>Spirocuta</taxon>
        <taxon>Euglenophyceae</taxon>
        <taxon>Eutreptiales</taxon>
        <taxon>Eutreptiaceae</taxon>
        <taxon>Eutreptiella</taxon>
    </lineage>
</organism>
<dbReference type="Gene3D" id="3.40.50.720">
    <property type="entry name" value="NAD(P)-binding Rossmann-like Domain"/>
    <property type="match status" value="1"/>
</dbReference>
<protein>
    <recommendedName>
        <fullName evidence="2">Saccharopine dehydrogenase NADP binding domain-containing protein</fullName>
    </recommendedName>
</protein>
<accession>A0A7S4FZA0</accession>
<proteinExistence type="predicted"/>
<dbReference type="PANTHER" id="PTHR12286">
    <property type="entry name" value="SACCHAROPINE DEHYDROGENASE-LIKE OXIDOREDUCTASE"/>
    <property type="match status" value="1"/>
</dbReference>
<gene>
    <name evidence="1" type="ORF">EGYM00163_LOCUS31232</name>
</gene>
<evidence type="ECO:0008006" key="2">
    <source>
        <dbReference type="Google" id="ProtNLM"/>
    </source>
</evidence>
<dbReference type="GO" id="GO:0009247">
    <property type="term" value="P:glycolipid biosynthetic process"/>
    <property type="evidence" value="ECO:0007669"/>
    <property type="project" value="TreeGrafter"/>
</dbReference>
<dbReference type="EMBL" id="HBJA01089736">
    <property type="protein sequence ID" value="CAE0820062.1"/>
    <property type="molecule type" value="Transcribed_RNA"/>
</dbReference>
<dbReference type="PANTHER" id="PTHR12286:SF5">
    <property type="entry name" value="SACCHAROPINE DEHYDROGENASE-LIKE OXIDOREDUCTASE"/>
    <property type="match status" value="1"/>
</dbReference>
<dbReference type="InterPro" id="IPR036291">
    <property type="entry name" value="NAD(P)-bd_dom_sf"/>
</dbReference>
<evidence type="ECO:0000313" key="1">
    <source>
        <dbReference type="EMBL" id="CAE0820062.1"/>
    </source>
</evidence>
<dbReference type="InterPro" id="IPR051276">
    <property type="entry name" value="Saccharopine_DH-like_oxidrdct"/>
</dbReference>
<dbReference type="GO" id="GO:0005886">
    <property type="term" value="C:plasma membrane"/>
    <property type="evidence" value="ECO:0007669"/>
    <property type="project" value="TreeGrafter"/>
</dbReference>